<comment type="caution">
    <text evidence="11">The sequence shown here is derived from an EMBL/GenBank/DDBJ whole genome shotgun (WGS) entry which is preliminary data.</text>
</comment>
<comment type="function">
    <text evidence="8 9">Essential core component of the TIM22 complex, a complex that mediates the import and insertion of multi-pass transmembrane proteins into the mitochondrial inner membrane. In the TIM22 complex, it constitutes the voltage-activated and signal-gated channel. Forms a twin-pore translocase that uses the membrane potential as external driving force in 2 voltage-dependent steps.</text>
</comment>
<evidence type="ECO:0000256" key="9">
    <source>
        <dbReference type="RuleBase" id="RU367038"/>
    </source>
</evidence>
<evidence type="ECO:0000313" key="11">
    <source>
        <dbReference type="EMBL" id="KAI6650493.1"/>
    </source>
</evidence>
<dbReference type="GO" id="GO:0042721">
    <property type="term" value="C:TIM22 mitochondrial import inner membrane insertion complex"/>
    <property type="evidence" value="ECO:0007669"/>
    <property type="project" value="UniProtKB-UniRule"/>
</dbReference>
<dbReference type="InterPro" id="IPR039175">
    <property type="entry name" value="TIM22"/>
</dbReference>
<keyword evidence="6 9" id="KW-0496">Mitochondrion</keyword>
<evidence type="ECO:0000256" key="2">
    <source>
        <dbReference type="ARBA" id="ARBA00008444"/>
    </source>
</evidence>
<comment type="subunit">
    <text evidence="9">Component of the TIM22 complex.</text>
</comment>
<organism evidence="11 12">
    <name type="scientific">Oopsacas minuta</name>
    <dbReference type="NCBI Taxonomy" id="111878"/>
    <lineage>
        <taxon>Eukaryota</taxon>
        <taxon>Metazoa</taxon>
        <taxon>Porifera</taxon>
        <taxon>Hexactinellida</taxon>
        <taxon>Hexasterophora</taxon>
        <taxon>Lyssacinosida</taxon>
        <taxon>Leucopsacidae</taxon>
        <taxon>Oopsacas</taxon>
    </lineage>
</organism>
<evidence type="ECO:0000256" key="1">
    <source>
        <dbReference type="ARBA" id="ARBA00004448"/>
    </source>
</evidence>
<keyword evidence="7" id="KW-0472">Membrane</keyword>
<comment type="similarity">
    <text evidence="2 9">Belongs to the Tim17/Tim22/Tim23 family.</text>
</comment>
<keyword evidence="4 9" id="KW-0999">Mitochondrion inner membrane</keyword>
<protein>
    <recommendedName>
        <fullName evidence="9">Mitochondrial import inner membrane translocase subunit TIM22</fullName>
    </recommendedName>
</protein>
<accession>A0AAV7JNR1</accession>
<keyword evidence="3" id="KW-0812">Transmembrane</keyword>
<keyword evidence="5" id="KW-1133">Transmembrane helix</keyword>
<keyword evidence="12" id="KW-1185">Reference proteome</keyword>
<keyword evidence="9" id="KW-0811">Translocation</keyword>
<keyword evidence="9" id="KW-0653">Protein transport</keyword>
<reference evidence="11 12" key="1">
    <citation type="journal article" date="2023" name="BMC Biol.">
        <title>The compact genome of the sponge Oopsacas minuta (Hexactinellida) is lacking key metazoan core genes.</title>
        <authorList>
            <person name="Santini S."/>
            <person name="Schenkelaars Q."/>
            <person name="Jourda C."/>
            <person name="Duchesne M."/>
            <person name="Belahbib H."/>
            <person name="Rocher C."/>
            <person name="Selva M."/>
            <person name="Riesgo A."/>
            <person name="Vervoort M."/>
            <person name="Leys S.P."/>
            <person name="Kodjabachian L."/>
            <person name="Le Bivic A."/>
            <person name="Borchiellini C."/>
            <person name="Claverie J.M."/>
            <person name="Renard E."/>
        </authorList>
    </citation>
    <scope>NUCLEOTIDE SEQUENCE [LARGE SCALE GENOMIC DNA]</scope>
    <source>
        <strain evidence="11">SPO-2</strain>
    </source>
</reference>
<dbReference type="AlphaFoldDB" id="A0AAV7JNR1"/>
<keyword evidence="9" id="KW-0813">Transport</keyword>
<gene>
    <name evidence="11" type="ORF">LOD99_7544</name>
</gene>
<dbReference type="PANTHER" id="PTHR14110:SF0">
    <property type="entry name" value="MITOCHONDRIAL IMPORT INNER MEMBRANE TRANSLOCASE SUBUNIT TIM22"/>
    <property type="match status" value="1"/>
</dbReference>
<evidence type="ECO:0000256" key="6">
    <source>
        <dbReference type="ARBA" id="ARBA00023128"/>
    </source>
</evidence>
<evidence type="ECO:0000256" key="4">
    <source>
        <dbReference type="ARBA" id="ARBA00022792"/>
    </source>
</evidence>
<dbReference type="Pfam" id="PF02466">
    <property type="entry name" value="Tim17"/>
    <property type="match status" value="1"/>
</dbReference>
<dbReference type="GO" id="GO:0008320">
    <property type="term" value="F:protein transmembrane transporter activity"/>
    <property type="evidence" value="ECO:0007669"/>
    <property type="project" value="UniProtKB-UniRule"/>
</dbReference>
<dbReference type="GO" id="GO:0045039">
    <property type="term" value="P:protein insertion into mitochondrial inner membrane"/>
    <property type="evidence" value="ECO:0007669"/>
    <property type="project" value="UniProtKB-UniRule"/>
</dbReference>
<sequence>MSSDVTKTANSDTNSHTAAVPGSILRPFDPVSAMKHIQDIAPSLTYTNPLGLGNLIQNKSIEVKWIESAMDSCATKALVSGVAGWGLGVAFGLLTAGMDPSISGADLLGTKQLKSTRDVLSFMKSRAGSYGRNFGSFGMLFMAIECMLEYQRASTDLMNTAMAGCLTGGAIGLRAGGMAGLGGCAGVAGFSLALDYFWRFS</sequence>
<comment type="subcellular location">
    <subcellularLocation>
        <location evidence="1 9">Mitochondrion inner membrane</location>
        <topology evidence="1 9">Multi-pass membrane protein</topology>
    </subcellularLocation>
</comment>
<feature type="region of interest" description="Disordered" evidence="10">
    <location>
        <begin position="1"/>
        <end position="21"/>
    </location>
</feature>
<dbReference type="EMBL" id="JAKMXF010000310">
    <property type="protein sequence ID" value="KAI6650493.1"/>
    <property type="molecule type" value="Genomic_DNA"/>
</dbReference>
<evidence type="ECO:0000256" key="8">
    <source>
        <dbReference type="ARBA" id="ARBA00024713"/>
    </source>
</evidence>
<evidence type="ECO:0000256" key="3">
    <source>
        <dbReference type="ARBA" id="ARBA00022692"/>
    </source>
</evidence>
<proteinExistence type="inferred from homology"/>
<dbReference type="Proteomes" id="UP001165289">
    <property type="component" value="Unassembled WGS sequence"/>
</dbReference>
<dbReference type="GO" id="GO:0030943">
    <property type="term" value="F:mitochondrion targeting sequence binding"/>
    <property type="evidence" value="ECO:0007669"/>
    <property type="project" value="TreeGrafter"/>
</dbReference>
<evidence type="ECO:0000256" key="7">
    <source>
        <dbReference type="ARBA" id="ARBA00023136"/>
    </source>
</evidence>
<dbReference type="PANTHER" id="PTHR14110">
    <property type="entry name" value="MITOCHONDRIAL IMPORT INNER MEMBRANE TRANSLOCASE SUBUNIT TIM22"/>
    <property type="match status" value="1"/>
</dbReference>
<evidence type="ECO:0000313" key="12">
    <source>
        <dbReference type="Proteomes" id="UP001165289"/>
    </source>
</evidence>
<evidence type="ECO:0000256" key="10">
    <source>
        <dbReference type="SAM" id="MobiDB-lite"/>
    </source>
</evidence>
<evidence type="ECO:0000256" key="5">
    <source>
        <dbReference type="ARBA" id="ARBA00022989"/>
    </source>
</evidence>
<name>A0AAV7JNR1_9METZ</name>
<feature type="compositionally biased region" description="Polar residues" evidence="10">
    <location>
        <begin position="1"/>
        <end position="17"/>
    </location>
</feature>